<dbReference type="Proteomes" id="UP000823775">
    <property type="component" value="Unassembled WGS sequence"/>
</dbReference>
<dbReference type="EMBL" id="JACEIK010002247">
    <property type="protein sequence ID" value="MCD9559982.1"/>
    <property type="molecule type" value="Genomic_DNA"/>
</dbReference>
<keyword evidence="2" id="KW-1185">Reference proteome</keyword>
<sequence>MYSRTYGSQGGSFGYGSRGEIYSWKLFHLMEIMADILSSRRIINLFCDLSKLKGHTKEICYGLVGYPPDYKFKEKGNERNGTGGNERNSTTCNVLAEEKGVGSSNQNGLQFNHG</sequence>
<organism evidence="1 2">
    <name type="scientific">Datura stramonium</name>
    <name type="common">Jimsonweed</name>
    <name type="synonym">Common thornapple</name>
    <dbReference type="NCBI Taxonomy" id="4076"/>
    <lineage>
        <taxon>Eukaryota</taxon>
        <taxon>Viridiplantae</taxon>
        <taxon>Streptophyta</taxon>
        <taxon>Embryophyta</taxon>
        <taxon>Tracheophyta</taxon>
        <taxon>Spermatophyta</taxon>
        <taxon>Magnoliopsida</taxon>
        <taxon>eudicotyledons</taxon>
        <taxon>Gunneridae</taxon>
        <taxon>Pentapetalae</taxon>
        <taxon>asterids</taxon>
        <taxon>lamiids</taxon>
        <taxon>Solanales</taxon>
        <taxon>Solanaceae</taxon>
        <taxon>Solanoideae</taxon>
        <taxon>Datureae</taxon>
        <taxon>Datura</taxon>
    </lineage>
</organism>
<protein>
    <submittedName>
        <fullName evidence="1">Uncharacterized protein</fullName>
    </submittedName>
</protein>
<reference evidence="1 2" key="1">
    <citation type="journal article" date="2021" name="BMC Genomics">
        <title>Datura genome reveals duplications of psychoactive alkaloid biosynthetic genes and high mutation rate following tissue culture.</title>
        <authorList>
            <person name="Rajewski A."/>
            <person name="Carter-House D."/>
            <person name="Stajich J."/>
            <person name="Litt A."/>
        </authorList>
    </citation>
    <scope>NUCLEOTIDE SEQUENCE [LARGE SCALE GENOMIC DNA]</scope>
    <source>
        <strain evidence="1">AR-01</strain>
    </source>
</reference>
<evidence type="ECO:0000313" key="1">
    <source>
        <dbReference type="EMBL" id="MCD9559982.1"/>
    </source>
</evidence>
<accession>A0ABS8UPA1</accession>
<name>A0ABS8UPA1_DATST</name>
<proteinExistence type="predicted"/>
<evidence type="ECO:0000313" key="2">
    <source>
        <dbReference type="Proteomes" id="UP000823775"/>
    </source>
</evidence>
<gene>
    <name evidence="1" type="ORF">HAX54_018366</name>
</gene>
<comment type="caution">
    <text evidence="1">The sequence shown here is derived from an EMBL/GenBank/DDBJ whole genome shotgun (WGS) entry which is preliminary data.</text>
</comment>